<dbReference type="Gene3D" id="3.40.50.2000">
    <property type="entry name" value="Glycogen Phosphorylase B"/>
    <property type="match status" value="2"/>
</dbReference>
<dbReference type="PANTHER" id="PTHR12526">
    <property type="entry name" value="GLYCOSYLTRANSFERASE"/>
    <property type="match status" value="1"/>
</dbReference>
<reference evidence="3 4" key="1">
    <citation type="submission" date="2017-04" db="EMBL/GenBank/DDBJ databases">
        <title>Bacillus krulwichiae AM31D Genome sequencing and assembly.</title>
        <authorList>
            <person name="Krulwich T.A."/>
            <person name="Anastor L."/>
            <person name="Ehrlich R."/>
            <person name="Ehrlich G.D."/>
            <person name="Janto B."/>
        </authorList>
    </citation>
    <scope>NUCLEOTIDE SEQUENCE [LARGE SCALE GENOMIC DNA]</scope>
    <source>
        <strain evidence="3 4">AM31D</strain>
    </source>
</reference>
<dbReference type="CDD" id="cd03808">
    <property type="entry name" value="GT4_CapM-like"/>
    <property type="match status" value="1"/>
</dbReference>
<dbReference type="InterPro" id="IPR001296">
    <property type="entry name" value="Glyco_trans_1"/>
</dbReference>
<dbReference type="SUPFAM" id="SSF53756">
    <property type="entry name" value="UDP-Glycosyltransferase/glycogen phosphorylase"/>
    <property type="match status" value="1"/>
</dbReference>
<dbReference type="KEGG" id="bkw:BkAM31D_22755"/>
<name>A0A1X9MG67_9BACI</name>
<proteinExistence type="predicted"/>
<dbReference type="InterPro" id="IPR028098">
    <property type="entry name" value="Glyco_trans_4-like_N"/>
</dbReference>
<keyword evidence="3" id="KW-0808">Transferase</keyword>
<keyword evidence="4" id="KW-1185">Reference proteome</keyword>
<evidence type="ECO:0000259" key="1">
    <source>
        <dbReference type="Pfam" id="PF00534"/>
    </source>
</evidence>
<dbReference type="EMBL" id="CP020814">
    <property type="protein sequence ID" value="ARK32455.1"/>
    <property type="molecule type" value="Genomic_DNA"/>
</dbReference>
<evidence type="ECO:0000259" key="2">
    <source>
        <dbReference type="Pfam" id="PF13439"/>
    </source>
</evidence>
<evidence type="ECO:0000313" key="3">
    <source>
        <dbReference type="EMBL" id="ARK32455.1"/>
    </source>
</evidence>
<dbReference type="AlphaFoldDB" id="A0A1X9MG67"/>
<protein>
    <submittedName>
        <fullName evidence="3">Putative glycosyltransferase EpsD</fullName>
        <ecNumber evidence="3">2.4.-.-</ecNumber>
    </submittedName>
</protein>
<dbReference type="RefSeq" id="WP_066157510.1">
    <property type="nucleotide sequence ID" value="NZ_CP020814.1"/>
</dbReference>
<gene>
    <name evidence="3" type="primary">epsD</name>
    <name evidence="3" type="ORF">BkAM31D_22755</name>
</gene>
<dbReference type="PANTHER" id="PTHR12526:SF630">
    <property type="entry name" value="GLYCOSYLTRANSFERASE"/>
    <property type="match status" value="1"/>
</dbReference>
<evidence type="ECO:0000313" key="4">
    <source>
        <dbReference type="Proteomes" id="UP000193006"/>
    </source>
</evidence>
<dbReference type="GO" id="GO:0016757">
    <property type="term" value="F:glycosyltransferase activity"/>
    <property type="evidence" value="ECO:0007669"/>
    <property type="project" value="UniProtKB-KW"/>
</dbReference>
<sequence length="368" mass="41798">MKILYVTTISNTVNAFLIPHIKLLIEQGHQVDVAFNIVQEVNPELTNLGCTVHNIEFQRSPLNRVNYSAYKNLKRLINSEKYDLVHTHTPVASACVRLACRNNRNVKVVYTAHGFHFYSGAPLINWGIYYPIERWLSRNTDVLITINKEDYERAKKSFKAGKIMYIPGVGLDTNKYCSIAVDREKKRKDLEIPEEAFVVLSVGELNKNKNHETVIKAIAKLDNPNIVYVICGRGELDSYLRELSIKLGISNQVKLLGFRNDIKEICQVSDVFAFPSYREGLSVAMMEAMASGLPIVCSDIRGNNDLIEDGKGGYLVKPDDINGFSNAIKKIFKAEDLRYGSINLKEVKKYSYESVIKQIKKIYESYTL</sequence>
<dbReference type="EC" id="2.4.-.-" evidence="3"/>
<keyword evidence="3" id="KW-0328">Glycosyltransferase</keyword>
<feature type="domain" description="Glycosyl transferase family 1" evidence="1">
    <location>
        <begin position="182"/>
        <end position="338"/>
    </location>
</feature>
<dbReference type="Pfam" id="PF13439">
    <property type="entry name" value="Glyco_transf_4"/>
    <property type="match status" value="1"/>
</dbReference>
<dbReference type="STRING" id="199441.BkAM31D_22755"/>
<dbReference type="Proteomes" id="UP000193006">
    <property type="component" value="Chromosome"/>
</dbReference>
<organism evidence="3 4">
    <name type="scientific">Halalkalibacter krulwichiae</name>
    <dbReference type="NCBI Taxonomy" id="199441"/>
    <lineage>
        <taxon>Bacteria</taxon>
        <taxon>Bacillati</taxon>
        <taxon>Bacillota</taxon>
        <taxon>Bacilli</taxon>
        <taxon>Bacillales</taxon>
        <taxon>Bacillaceae</taxon>
        <taxon>Halalkalibacter</taxon>
    </lineage>
</organism>
<dbReference type="Pfam" id="PF00534">
    <property type="entry name" value="Glycos_transf_1"/>
    <property type="match status" value="1"/>
</dbReference>
<feature type="domain" description="Glycosyltransferase subfamily 4-like N-terminal" evidence="2">
    <location>
        <begin position="23"/>
        <end position="167"/>
    </location>
</feature>
<accession>A0A1X9MG67</accession>